<protein>
    <submittedName>
        <fullName evidence="1">SAM-dependent methyltransferase</fullName>
    </submittedName>
</protein>
<dbReference type="InterPro" id="IPR029063">
    <property type="entry name" value="SAM-dependent_MTases_sf"/>
</dbReference>
<proteinExistence type="predicted"/>
<dbReference type="EMBL" id="JAUSVY010000003">
    <property type="protein sequence ID" value="MDQ0504881.1"/>
    <property type="molecule type" value="Genomic_DNA"/>
</dbReference>
<dbReference type="Gene3D" id="3.40.50.150">
    <property type="entry name" value="Vaccinia Virus protein VP39"/>
    <property type="match status" value="1"/>
</dbReference>
<dbReference type="GO" id="GO:0032259">
    <property type="term" value="P:methylation"/>
    <property type="evidence" value="ECO:0007669"/>
    <property type="project" value="UniProtKB-KW"/>
</dbReference>
<dbReference type="Pfam" id="PF13489">
    <property type="entry name" value="Methyltransf_23"/>
    <property type="match status" value="1"/>
</dbReference>
<dbReference type="Proteomes" id="UP001241747">
    <property type="component" value="Unassembled WGS sequence"/>
</dbReference>
<keyword evidence="1" id="KW-0808">Transferase</keyword>
<dbReference type="SUPFAM" id="SSF53335">
    <property type="entry name" value="S-adenosyl-L-methionine-dependent methyltransferases"/>
    <property type="match status" value="1"/>
</dbReference>
<comment type="caution">
    <text evidence="1">The sequence shown here is derived from an EMBL/GenBank/DDBJ whole genome shotgun (WGS) entry which is preliminary data.</text>
</comment>
<keyword evidence="1" id="KW-0489">Methyltransferase</keyword>
<reference evidence="1 2" key="1">
    <citation type="submission" date="2023-07" db="EMBL/GenBank/DDBJ databases">
        <title>Genomic Encyclopedia of Type Strains, Phase IV (KMG-IV): sequencing the most valuable type-strain genomes for metagenomic binning, comparative biology and taxonomic classification.</title>
        <authorList>
            <person name="Goeker M."/>
        </authorList>
    </citation>
    <scope>NUCLEOTIDE SEQUENCE [LARGE SCALE GENOMIC DNA]</scope>
    <source>
        <strain evidence="1 2">DSM 3770</strain>
    </source>
</reference>
<name>A0ABU0LCN2_XANAG</name>
<dbReference type="GO" id="GO:0008168">
    <property type="term" value="F:methyltransferase activity"/>
    <property type="evidence" value="ECO:0007669"/>
    <property type="project" value="UniProtKB-KW"/>
</dbReference>
<dbReference type="RefSeq" id="WP_237344738.1">
    <property type="nucleotide sequence ID" value="NZ_JABWGX010000005.1"/>
</dbReference>
<dbReference type="PANTHER" id="PTHR43861">
    <property type="entry name" value="TRANS-ACONITATE 2-METHYLTRANSFERASE-RELATED"/>
    <property type="match status" value="1"/>
</dbReference>
<accession>A0ABU0LCN2</accession>
<organism evidence="1 2">
    <name type="scientific">Xanthobacter agilis</name>
    <dbReference type="NCBI Taxonomy" id="47492"/>
    <lineage>
        <taxon>Bacteria</taxon>
        <taxon>Pseudomonadati</taxon>
        <taxon>Pseudomonadota</taxon>
        <taxon>Alphaproteobacteria</taxon>
        <taxon>Hyphomicrobiales</taxon>
        <taxon>Xanthobacteraceae</taxon>
        <taxon>Xanthobacter</taxon>
    </lineage>
</organism>
<evidence type="ECO:0000313" key="2">
    <source>
        <dbReference type="Proteomes" id="UP001241747"/>
    </source>
</evidence>
<dbReference type="CDD" id="cd02440">
    <property type="entry name" value="AdoMet_MTases"/>
    <property type="match status" value="1"/>
</dbReference>
<evidence type="ECO:0000313" key="1">
    <source>
        <dbReference type="EMBL" id="MDQ0504881.1"/>
    </source>
</evidence>
<gene>
    <name evidence="1" type="ORF">QOZ94_001663</name>
</gene>
<keyword evidence="2" id="KW-1185">Reference proteome</keyword>
<sequence>MSDIQTTKPKPQKTKPDPALAGALPCPITGLPPVRRIQSMSKELVQDIWKIGQGVDVSHLLAGIDRFSLYESPTGLVYFDPIVVGDGAFYGSYYTKWEVHDALTYRSDTRVDFVHTAKHVPAGAKVLDIGCGPGVFRRHLTHATYVGLDPYASADVDDVVIRETLEEHAEKNPGAYDVTCAFHVIEHVPDPRRHAELMAKLVKPGGLVVLGAPLYPSPLTEVPNFPLNIPPHHVTMWNPQSFSALAKELGLEVVEATTTPPSPHQNMFFWMHKLLFRRTDQATDPRIYAHRWSWHASVALAYLGAKIVSPFLSMPASARPIDAYLVARKPL</sequence>